<evidence type="ECO:0000256" key="10">
    <source>
        <dbReference type="ARBA" id="ARBA00048573"/>
    </source>
</evidence>
<evidence type="ECO:0000256" key="1">
    <source>
        <dbReference type="ARBA" id="ARBA00013166"/>
    </source>
</evidence>
<evidence type="ECO:0000256" key="4">
    <source>
        <dbReference type="ARBA" id="ARBA00022598"/>
    </source>
</evidence>
<accession>A0A7C3C8T8</accession>
<dbReference type="EC" id="6.1.1.6" evidence="1"/>
<keyword evidence="4 11" id="KW-0436">Ligase</keyword>
<proteinExistence type="predicted"/>
<dbReference type="InterPro" id="IPR001412">
    <property type="entry name" value="aa-tRNA-synth_I_CS"/>
</dbReference>
<feature type="non-terminal residue" evidence="11">
    <location>
        <position position="474"/>
    </location>
</feature>
<dbReference type="GO" id="GO:0004824">
    <property type="term" value="F:lysine-tRNA ligase activity"/>
    <property type="evidence" value="ECO:0007669"/>
    <property type="project" value="UniProtKB-EC"/>
</dbReference>
<dbReference type="GO" id="GO:0006430">
    <property type="term" value="P:lysyl-tRNA aminoacylation"/>
    <property type="evidence" value="ECO:0007669"/>
    <property type="project" value="InterPro"/>
</dbReference>
<keyword evidence="3" id="KW-0963">Cytoplasm</keyword>
<keyword evidence="6" id="KW-0067">ATP-binding</keyword>
<dbReference type="InterPro" id="IPR002904">
    <property type="entry name" value="Lys-tRNA-ligase"/>
</dbReference>
<reference evidence="11" key="1">
    <citation type="journal article" date="2020" name="mSystems">
        <title>Genome- and Community-Level Interaction Insights into Carbon Utilization and Element Cycling Functions of Hydrothermarchaeota in Hydrothermal Sediment.</title>
        <authorList>
            <person name="Zhou Z."/>
            <person name="Liu Y."/>
            <person name="Xu W."/>
            <person name="Pan J."/>
            <person name="Luo Z.H."/>
            <person name="Li M."/>
        </authorList>
    </citation>
    <scope>NUCLEOTIDE SEQUENCE [LARGE SCALE GENOMIC DNA]</scope>
    <source>
        <strain evidence="11">HyVt-489</strain>
    </source>
</reference>
<dbReference type="Gene3D" id="3.40.50.620">
    <property type="entry name" value="HUPs"/>
    <property type="match status" value="2"/>
</dbReference>
<dbReference type="GO" id="GO:0005524">
    <property type="term" value="F:ATP binding"/>
    <property type="evidence" value="ECO:0007669"/>
    <property type="project" value="UniProtKB-KW"/>
</dbReference>
<dbReference type="AlphaFoldDB" id="A0A7C3C8T8"/>
<dbReference type="PANTHER" id="PTHR37940">
    <property type="entry name" value="LYSINE--TRNA LIGASE"/>
    <property type="match status" value="1"/>
</dbReference>
<evidence type="ECO:0000256" key="9">
    <source>
        <dbReference type="ARBA" id="ARBA00030563"/>
    </source>
</evidence>
<evidence type="ECO:0000256" key="2">
    <source>
        <dbReference type="ARBA" id="ARBA00015745"/>
    </source>
</evidence>
<comment type="catalytic activity">
    <reaction evidence="10">
        <text>tRNA(Lys) + L-lysine + ATP = L-lysyl-tRNA(Lys) + AMP + diphosphate</text>
        <dbReference type="Rhea" id="RHEA:20792"/>
        <dbReference type="Rhea" id="RHEA-COMP:9696"/>
        <dbReference type="Rhea" id="RHEA-COMP:9697"/>
        <dbReference type="ChEBI" id="CHEBI:30616"/>
        <dbReference type="ChEBI" id="CHEBI:32551"/>
        <dbReference type="ChEBI" id="CHEBI:33019"/>
        <dbReference type="ChEBI" id="CHEBI:78442"/>
        <dbReference type="ChEBI" id="CHEBI:78529"/>
        <dbReference type="ChEBI" id="CHEBI:456215"/>
        <dbReference type="EC" id="6.1.1.6"/>
    </reaction>
</comment>
<evidence type="ECO:0000313" key="11">
    <source>
        <dbReference type="EMBL" id="HFB54841.1"/>
    </source>
</evidence>
<dbReference type="SUPFAM" id="SSF52374">
    <property type="entry name" value="Nucleotidylyl transferase"/>
    <property type="match status" value="1"/>
</dbReference>
<keyword evidence="5" id="KW-0547">Nucleotide-binding</keyword>
<evidence type="ECO:0000256" key="5">
    <source>
        <dbReference type="ARBA" id="ARBA00022741"/>
    </source>
</evidence>
<dbReference type="NCBIfam" id="NF001968">
    <property type="entry name" value="PRK00750.1-2"/>
    <property type="match status" value="1"/>
</dbReference>
<evidence type="ECO:0000256" key="8">
    <source>
        <dbReference type="ARBA" id="ARBA00023146"/>
    </source>
</evidence>
<dbReference type="PROSITE" id="PS00178">
    <property type="entry name" value="AA_TRNA_LIGASE_I"/>
    <property type="match status" value="1"/>
</dbReference>
<comment type="caution">
    <text evidence="11">The sequence shown here is derived from an EMBL/GenBank/DDBJ whole genome shotgun (WGS) entry which is preliminary data.</text>
</comment>
<gene>
    <name evidence="11" type="ORF">ENJ46_02865</name>
</gene>
<dbReference type="EMBL" id="DRMN01000190">
    <property type="protein sequence ID" value="HFB54841.1"/>
    <property type="molecule type" value="Genomic_DNA"/>
</dbReference>
<dbReference type="InterPro" id="IPR008925">
    <property type="entry name" value="aa_tRNA-synth_I_cd-bd_sf"/>
</dbReference>
<protein>
    <recommendedName>
        <fullName evidence="2">Lysine--tRNA ligase</fullName>
        <ecNumber evidence="1">6.1.1.6</ecNumber>
    </recommendedName>
    <alternativeName>
        <fullName evidence="9">Lysyl-tRNA synthetase</fullName>
    </alternativeName>
</protein>
<dbReference type="Proteomes" id="UP000886042">
    <property type="component" value="Unassembled WGS sequence"/>
</dbReference>
<evidence type="ECO:0000256" key="7">
    <source>
        <dbReference type="ARBA" id="ARBA00022917"/>
    </source>
</evidence>
<dbReference type="SUPFAM" id="SSF48163">
    <property type="entry name" value="An anticodon-binding domain of class I aminoacyl-tRNA synthetases"/>
    <property type="match status" value="1"/>
</dbReference>
<sequence>MQFSQDIMDKTKAWPFEQARSLVKRLMILEKRGTPHPATLGTGPVIFQTGYGPSGLPHIGTFGEVARTTMVRQAFNALTHNKYDTKLIAFSDDLDGMRKVPGNVPNGDMLAEHLGKPLSDVPDPFGTHDSFAAHNNARLREFLDGFGFDYTFMSSAQTYRSGRFDETLLIMLERFDQVLDIMLPTLGAERRASYSPFLPISPTTGRVLQVPTLERNVEAGTIVFEDEDGTKREIGVTGGQVKIQWKPDWALRWAALGVDYEMAGKDLIESTKVSSKICKVLGANPPDGFNYEMFNDEDGQKISKTKGNGIAVEDWLRYATPESLSLFMFQKPKTAKRLFFDVIPKATDEYFQHLSAYAGQDDAAKINNPVWYIHNGNPPAKTPPISFALLLNLVSAANASDKDILWGFIERYEPTANPKDNPGLDNLCDYAVRYYTDFVKPHKNYRAPNDKERAALEDLCARLDALPKDTHDAG</sequence>
<keyword evidence="8" id="KW-0030">Aminoacyl-tRNA synthetase</keyword>
<dbReference type="InterPro" id="IPR014729">
    <property type="entry name" value="Rossmann-like_a/b/a_fold"/>
</dbReference>
<organism evidence="11">
    <name type="scientific">Hellea balneolensis</name>
    <dbReference type="NCBI Taxonomy" id="287478"/>
    <lineage>
        <taxon>Bacteria</taxon>
        <taxon>Pseudomonadati</taxon>
        <taxon>Pseudomonadota</taxon>
        <taxon>Alphaproteobacteria</taxon>
        <taxon>Maricaulales</taxon>
        <taxon>Robiginitomaculaceae</taxon>
        <taxon>Hellea</taxon>
    </lineage>
</organism>
<dbReference type="PANTHER" id="PTHR37940:SF1">
    <property type="entry name" value="LYSINE--TRNA LIGASE"/>
    <property type="match status" value="1"/>
</dbReference>
<keyword evidence="7" id="KW-0648">Protein biosynthesis</keyword>
<name>A0A7C3C8T8_9PROT</name>
<evidence type="ECO:0000256" key="6">
    <source>
        <dbReference type="ARBA" id="ARBA00022840"/>
    </source>
</evidence>
<dbReference type="GO" id="GO:0000049">
    <property type="term" value="F:tRNA binding"/>
    <property type="evidence" value="ECO:0007669"/>
    <property type="project" value="InterPro"/>
</dbReference>
<evidence type="ECO:0000256" key="3">
    <source>
        <dbReference type="ARBA" id="ARBA00022490"/>
    </source>
</evidence>
<dbReference type="GO" id="GO:0005737">
    <property type="term" value="C:cytoplasm"/>
    <property type="evidence" value="ECO:0007669"/>
    <property type="project" value="InterPro"/>
</dbReference>
<dbReference type="Pfam" id="PF01921">
    <property type="entry name" value="tRNA-synt_1f"/>
    <property type="match status" value="1"/>
</dbReference>